<evidence type="ECO:0008006" key="3">
    <source>
        <dbReference type="Google" id="ProtNLM"/>
    </source>
</evidence>
<proteinExistence type="predicted"/>
<dbReference type="Proteomes" id="UP001500037">
    <property type="component" value="Unassembled WGS sequence"/>
</dbReference>
<evidence type="ECO:0000313" key="1">
    <source>
        <dbReference type="EMBL" id="GAA1270622.1"/>
    </source>
</evidence>
<sequence>MTNRYGQPIRTVREAHCTRCKTARAEMVHLRFNGDADVRRCGDCGEETELEILVYAKPSEVTHPGAG</sequence>
<dbReference type="EMBL" id="BAAALF010000211">
    <property type="protein sequence ID" value="GAA1270622.1"/>
    <property type="molecule type" value="Genomic_DNA"/>
</dbReference>
<evidence type="ECO:0000313" key="2">
    <source>
        <dbReference type="Proteomes" id="UP001500037"/>
    </source>
</evidence>
<protein>
    <recommendedName>
        <fullName evidence="3">LSD1 subclass zinc finger protein</fullName>
    </recommendedName>
</protein>
<name>A0ABP4HJX1_9ACTN</name>
<dbReference type="RefSeq" id="WP_344446097.1">
    <property type="nucleotide sequence ID" value="NZ_BAAALF010000211.1"/>
</dbReference>
<comment type="caution">
    <text evidence="1">The sequence shown here is derived from an EMBL/GenBank/DDBJ whole genome shotgun (WGS) entry which is preliminary data.</text>
</comment>
<organism evidence="1 2">
    <name type="scientific">Kitasatospora nipponensis</name>
    <dbReference type="NCBI Taxonomy" id="258049"/>
    <lineage>
        <taxon>Bacteria</taxon>
        <taxon>Bacillati</taxon>
        <taxon>Actinomycetota</taxon>
        <taxon>Actinomycetes</taxon>
        <taxon>Kitasatosporales</taxon>
        <taxon>Streptomycetaceae</taxon>
        <taxon>Kitasatospora</taxon>
    </lineage>
</organism>
<reference evidence="2" key="1">
    <citation type="journal article" date="2019" name="Int. J. Syst. Evol. Microbiol.">
        <title>The Global Catalogue of Microorganisms (GCM) 10K type strain sequencing project: providing services to taxonomists for standard genome sequencing and annotation.</title>
        <authorList>
            <consortium name="The Broad Institute Genomics Platform"/>
            <consortium name="The Broad Institute Genome Sequencing Center for Infectious Disease"/>
            <person name="Wu L."/>
            <person name="Ma J."/>
        </authorList>
    </citation>
    <scope>NUCLEOTIDE SEQUENCE [LARGE SCALE GENOMIC DNA]</scope>
    <source>
        <strain evidence="2">JCM 13004</strain>
    </source>
</reference>
<keyword evidence="2" id="KW-1185">Reference proteome</keyword>
<gene>
    <name evidence="1" type="ORF">GCM10009665_68670</name>
</gene>
<accession>A0ABP4HJX1</accession>